<organism evidence="2 3">
    <name type="scientific">Dendrobium catenatum</name>
    <dbReference type="NCBI Taxonomy" id="906689"/>
    <lineage>
        <taxon>Eukaryota</taxon>
        <taxon>Viridiplantae</taxon>
        <taxon>Streptophyta</taxon>
        <taxon>Embryophyta</taxon>
        <taxon>Tracheophyta</taxon>
        <taxon>Spermatophyta</taxon>
        <taxon>Magnoliopsida</taxon>
        <taxon>Liliopsida</taxon>
        <taxon>Asparagales</taxon>
        <taxon>Orchidaceae</taxon>
        <taxon>Epidendroideae</taxon>
        <taxon>Malaxideae</taxon>
        <taxon>Dendrobiinae</taxon>
        <taxon>Dendrobium</taxon>
    </lineage>
</organism>
<dbReference type="GO" id="GO:0006629">
    <property type="term" value="P:lipid metabolic process"/>
    <property type="evidence" value="ECO:0007669"/>
    <property type="project" value="InterPro"/>
</dbReference>
<protein>
    <submittedName>
        <fullName evidence="2">Putative long-chain-alcohol O-fatty-acyltransferase 2</fullName>
    </submittedName>
</protein>
<gene>
    <name evidence="2" type="primary">AT2</name>
    <name evidence="2" type="ORF">MA16_Dca003925</name>
</gene>
<keyword evidence="2" id="KW-0808">Transferase</keyword>
<feature type="transmembrane region" description="Helical" evidence="1">
    <location>
        <begin position="34"/>
        <end position="52"/>
    </location>
</feature>
<dbReference type="Proteomes" id="UP000233837">
    <property type="component" value="Unassembled WGS sequence"/>
</dbReference>
<dbReference type="AlphaFoldDB" id="A0A2I0X1W6"/>
<name>A0A2I0X1W6_9ASPA</name>
<reference evidence="2 3" key="2">
    <citation type="journal article" date="2017" name="Nature">
        <title>The Apostasia genome and the evolution of orchids.</title>
        <authorList>
            <person name="Zhang G.Q."/>
            <person name="Liu K.W."/>
            <person name="Li Z."/>
            <person name="Lohaus R."/>
            <person name="Hsiao Y.Y."/>
            <person name="Niu S.C."/>
            <person name="Wang J.Y."/>
            <person name="Lin Y.C."/>
            <person name="Xu Q."/>
            <person name="Chen L.J."/>
            <person name="Yoshida K."/>
            <person name="Fujiwara S."/>
            <person name="Wang Z.W."/>
            <person name="Zhang Y.Q."/>
            <person name="Mitsuda N."/>
            <person name="Wang M."/>
            <person name="Liu G.H."/>
            <person name="Pecoraro L."/>
            <person name="Huang H.X."/>
            <person name="Xiao X.J."/>
            <person name="Lin M."/>
            <person name="Wu X.Y."/>
            <person name="Wu W.L."/>
            <person name="Chen Y.Y."/>
            <person name="Chang S.B."/>
            <person name="Sakamoto S."/>
            <person name="Ohme-Takagi M."/>
            <person name="Yagi M."/>
            <person name="Zeng S.J."/>
            <person name="Shen C.Y."/>
            <person name="Yeh C.M."/>
            <person name="Luo Y.B."/>
            <person name="Tsai W.C."/>
            <person name="Van de Peer Y."/>
            <person name="Liu Z.J."/>
        </authorList>
    </citation>
    <scope>NUCLEOTIDE SEQUENCE [LARGE SCALE GENOMIC DNA]</scope>
    <source>
        <tissue evidence="2">The whole plant</tissue>
    </source>
</reference>
<dbReference type="PANTHER" id="PTHR31595">
    <property type="entry name" value="LONG-CHAIN-ALCOHOL O-FATTY-ACYLTRANSFERASE 3-RELATED"/>
    <property type="match status" value="1"/>
</dbReference>
<evidence type="ECO:0000313" key="2">
    <source>
        <dbReference type="EMBL" id="PKU81908.1"/>
    </source>
</evidence>
<sequence>MEALLKVSASVAALIAYARFTASKPTPGCRRFVALLPAISPLLFLPLSFTSIHFRGITGFFLGWLAAFRFLHLLPPHLPDNLELVLSTAVFVGGSLLGLDLELQFNAPYLSTSLQDF</sequence>
<dbReference type="InterPro" id="IPR044851">
    <property type="entry name" value="Wax_synthase"/>
</dbReference>
<dbReference type="STRING" id="906689.A0A2I0X1W6"/>
<evidence type="ECO:0000256" key="1">
    <source>
        <dbReference type="SAM" id="Phobius"/>
    </source>
</evidence>
<keyword evidence="1" id="KW-0812">Transmembrane</keyword>
<keyword evidence="3" id="KW-1185">Reference proteome</keyword>
<dbReference type="GO" id="GO:0008374">
    <property type="term" value="F:O-acyltransferase activity"/>
    <property type="evidence" value="ECO:0007669"/>
    <property type="project" value="InterPro"/>
</dbReference>
<accession>A0A2I0X1W6</accession>
<keyword evidence="1" id="KW-1133">Transmembrane helix</keyword>
<keyword evidence="1" id="KW-0472">Membrane</keyword>
<keyword evidence="2" id="KW-0012">Acyltransferase</keyword>
<proteinExistence type="predicted"/>
<dbReference type="EMBL" id="KZ502211">
    <property type="protein sequence ID" value="PKU81908.1"/>
    <property type="molecule type" value="Genomic_DNA"/>
</dbReference>
<dbReference type="PANTHER" id="PTHR31595:SF57">
    <property type="entry name" value="OS04G0481900 PROTEIN"/>
    <property type="match status" value="1"/>
</dbReference>
<reference evidence="2 3" key="1">
    <citation type="journal article" date="2016" name="Sci. Rep.">
        <title>The Dendrobium catenatum Lindl. genome sequence provides insights into polysaccharide synthase, floral development and adaptive evolution.</title>
        <authorList>
            <person name="Zhang G.Q."/>
            <person name="Xu Q."/>
            <person name="Bian C."/>
            <person name="Tsai W.C."/>
            <person name="Yeh C.M."/>
            <person name="Liu K.W."/>
            <person name="Yoshida K."/>
            <person name="Zhang L.S."/>
            <person name="Chang S.B."/>
            <person name="Chen F."/>
            <person name="Shi Y."/>
            <person name="Su Y.Y."/>
            <person name="Zhang Y.Q."/>
            <person name="Chen L.J."/>
            <person name="Yin Y."/>
            <person name="Lin M."/>
            <person name="Huang H."/>
            <person name="Deng H."/>
            <person name="Wang Z.W."/>
            <person name="Zhu S.L."/>
            <person name="Zhao X."/>
            <person name="Deng C."/>
            <person name="Niu S.C."/>
            <person name="Huang J."/>
            <person name="Wang M."/>
            <person name="Liu G.H."/>
            <person name="Yang H.J."/>
            <person name="Xiao X.J."/>
            <person name="Hsiao Y.Y."/>
            <person name="Wu W.L."/>
            <person name="Chen Y.Y."/>
            <person name="Mitsuda N."/>
            <person name="Ohme-Takagi M."/>
            <person name="Luo Y.B."/>
            <person name="Van de Peer Y."/>
            <person name="Liu Z.J."/>
        </authorList>
    </citation>
    <scope>NUCLEOTIDE SEQUENCE [LARGE SCALE GENOMIC DNA]</scope>
    <source>
        <tissue evidence="2">The whole plant</tissue>
    </source>
</reference>
<evidence type="ECO:0000313" key="3">
    <source>
        <dbReference type="Proteomes" id="UP000233837"/>
    </source>
</evidence>